<accession>A0A1W6ZQA9</accession>
<dbReference type="GO" id="GO:0005886">
    <property type="term" value="C:plasma membrane"/>
    <property type="evidence" value="ECO:0007669"/>
    <property type="project" value="UniProtKB-SubCell"/>
</dbReference>
<dbReference type="PANTHER" id="PTHR33908:SF9">
    <property type="entry name" value="BLL5595 PROTEIN"/>
    <property type="match status" value="1"/>
</dbReference>
<dbReference type="Proteomes" id="UP000194137">
    <property type="component" value="Chromosome"/>
</dbReference>
<keyword evidence="6" id="KW-1133">Transmembrane helix</keyword>
<evidence type="ECO:0000256" key="4">
    <source>
        <dbReference type="ARBA" id="ARBA00022679"/>
    </source>
</evidence>
<gene>
    <name evidence="8" type="ORF">CAK95_11170</name>
</gene>
<evidence type="ECO:0000313" key="9">
    <source>
        <dbReference type="Proteomes" id="UP000194137"/>
    </source>
</evidence>
<dbReference type="GO" id="GO:0009103">
    <property type="term" value="P:lipopolysaccharide biosynthetic process"/>
    <property type="evidence" value="ECO:0007669"/>
    <property type="project" value="UniProtKB-ARBA"/>
</dbReference>
<dbReference type="AlphaFoldDB" id="A0A1W6ZQA9"/>
<evidence type="ECO:0000256" key="6">
    <source>
        <dbReference type="ARBA" id="ARBA00022989"/>
    </source>
</evidence>
<evidence type="ECO:0000256" key="2">
    <source>
        <dbReference type="ARBA" id="ARBA00022475"/>
    </source>
</evidence>
<dbReference type="Pfam" id="PF13231">
    <property type="entry name" value="PMT_2"/>
    <property type="match status" value="1"/>
</dbReference>
<comment type="subcellular location">
    <subcellularLocation>
        <location evidence="1">Cell membrane</location>
        <topology evidence="1">Multi-pass membrane protein</topology>
    </subcellularLocation>
</comment>
<dbReference type="InterPro" id="IPR050297">
    <property type="entry name" value="LipidA_mod_glycosyltrf_83"/>
</dbReference>
<sequence>MLTVSLLIEILRTKPRLMFWLAALAQAVLWLLVPTLFYSAPPGDVANVLAIGREMSFASTLGAPLAYWLADIALRVTGGHMIGVYLLSQICIVVTYWAVFQLGRSLIGERQAVLAILLMVGISVFTVASPDFGPDILMMPLWALALLFLWRAAGEGQQLYWFALAAAFVLMLLTSPLALLLLPLVVLFLVISERGRLAILNIPALAAAGIVVVAMALLFFLMKRQGINLAANFPRLRNAASINQNIVAWMRLLALLVVACAGAGILVALSSNVLRTRKTEAAAVTGSPIDPFARMMIYYFALTPLLVVMIVAAISGKSSISGIPPLLVLSALAVVVAAGDVILVHHQRTLSIVWFSLLLAPPVLTAAGALLLPMLFGVDLKVAQPADGIAQYFTDSFERRTGRKLDVIGGDPRLAAVIALASSSRPRVLNEGSDDRPQLATRKDADEKGAIIVWRATDNAGTPPADIKAQFPNIVPEVPRAFERAVHGRAPLLRIGWGMVRPQAAPPAQPQ</sequence>
<dbReference type="STRING" id="1235591.CAK95_11170"/>
<keyword evidence="7" id="KW-0472">Membrane</keyword>
<dbReference type="EMBL" id="CP021112">
    <property type="protein sequence ID" value="ARP99583.1"/>
    <property type="molecule type" value="Genomic_DNA"/>
</dbReference>
<evidence type="ECO:0000256" key="1">
    <source>
        <dbReference type="ARBA" id="ARBA00004651"/>
    </source>
</evidence>
<dbReference type="KEGG" id="psin:CAK95_11170"/>
<evidence type="ECO:0000256" key="3">
    <source>
        <dbReference type="ARBA" id="ARBA00022676"/>
    </source>
</evidence>
<keyword evidence="9" id="KW-1185">Reference proteome</keyword>
<reference evidence="8 9" key="1">
    <citation type="submission" date="2017-05" db="EMBL/GenBank/DDBJ databases">
        <title>Full genome sequence of Pseudorhodoplanes sinuspersici.</title>
        <authorList>
            <person name="Dastgheib S.M.M."/>
            <person name="Shavandi M."/>
            <person name="Tirandaz H."/>
        </authorList>
    </citation>
    <scope>NUCLEOTIDE SEQUENCE [LARGE SCALE GENOMIC DNA]</scope>
    <source>
        <strain evidence="8 9">RIPI110</strain>
    </source>
</reference>
<evidence type="ECO:0000313" key="8">
    <source>
        <dbReference type="EMBL" id="ARP99583.1"/>
    </source>
</evidence>
<evidence type="ECO:0000256" key="7">
    <source>
        <dbReference type="ARBA" id="ARBA00023136"/>
    </source>
</evidence>
<dbReference type="RefSeq" id="WP_086087992.1">
    <property type="nucleotide sequence ID" value="NZ_CP021112.1"/>
</dbReference>
<dbReference type="OrthoDB" id="7955969at2"/>
<organism evidence="8 9">
    <name type="scientific">Pseudorhodoplanes sinuspersici</name>
    <dbReference type="NCBI Taxonomy" id="1235591"/>
    <lineage>
        <taxon>Bacteria</taxon>
        <taxon>Pseudomonadati</taxon>
        <taxon>Pseudomonadota</taxon>
        <taxon>Alphaproteobacteria</taxon>
        <taxon>Hyphomicrobiales</taxon>
        <taxon>Pseudorhodoplanes</taxon>
    </lineage>
</organism>
<keyword evidence="5" id="KW-0812">Transmembrane</keyword>
<dbReference type="GO" id="GO:0016763">
    <property type="term" value="F:pentosyltransferase activity"/>
    <property type="evidence" value="ECO:0007669"/>
    <property type="project" value="TreeGrafter"/>
</dbReference>
<name>A0A1W6ZQA9_9HYPH</name>
<dbReference type="InterPro" id="IPR038731">
    <property type="entry name" value="RgtA/B/C-like"/>
</dbReference>
<keyword evidence="3" id="KW-0328">Glycosyltransferase</keyword>
<dbReference type="PANTHER" id="PTHR33908">
    <property type="entry name" value="MANNOSYLTRANSFERASE YKCB-RELATED"/>
    <property type="match status" value="1"/>
</dbReference>
<evidence type="ECO:0000256" key="5">
    <source>
        <dbReference type="ARBA" id="ARBA00022692"/>
    </source>
</evidence>
<proteinExistence type="predicted"/>
<keyword evidence="2" id="KW-1003">Cell membrane</keyword>
<protein>
    <submittedName>
        <fullName evidence="8">Uncharacterized protein</fullName>
    </submittedName>
</protein>
<keyword evidence="4" id="KW-0808">Transferase</keyword>